<reference evidence="3" key="1">
    <citation type="submission" date="2024-07" db="EMBL/GenBank/DDBJ databases">
        <title>Two chromosome-level genome assemblies of Korean endemic species Abeliophyllum distichum and Forsythia ovata (Oleaceae).</title>
        <authorList>
            <person name="Jang H."/>
        </authorList>
    </citation>
    <scope>NUCLEOTIDE SEQUENCE [LARGE SCALE GENOMIC DNA]</scope>
</reference>
<dbReference type="Proteomes" id="UP001604277">
    <property type="component" value="Unassembled WGS sequence"/>
</dbReference>
<proteinExistence type="predicted"/>
<keyword evidence="3" id="KW-1185">Reference proteome</keyword>
<feature type="region of interest" description="Disordered" evidence="1">
    <location>
        <begin position="1"/>
        <end position="24"/>
    </location>
</feature>
<organism evidence="2 3">
    <name type="scientific">Forsythia ovata</name>
    <dbReference type="NCBI Taxonomy" id="205694"/>
    <lineage>
        <taxon>Eukaryota</taxon>
        <taxon>Viridiplantae</taxon>
        <taxon>Streptophyta</taxon>
        <taxon>Embryophyta</taxon>
        <taxon>Tracheophyta</taxon>
        <taxon>Spermatophyta</taxon>
        <taxon>Magnoliopsida</taxon>
        <taxon>eudicotyledons</taxon>
        <taxon>Gunneridae</taxon>
        <taxon>Pentapetalae</taxon>
        <taxon>asterids</taxon>
        <taxon>lamiids</taxon>
        <taxon>Lamiales</taxon>
        <taxon>Oleaceae</taxon>
        <taxon>Forsythieae</taxon>
        <taxon>Forsythia</taxon>
    </lineage>
</organism>
<accession>A0ABD1U5X9</accession>
<comment type="caution">
    <text evidence="2">The sequence shown here is derived from an EMBL/GenBank/DDBJ whole genome shotgun (WGS) entry which is preliminary data.</text>
</comment>
<dbReference type="EMBL" id="JBFOLJ010000007">
    <property type="protein sequence ID" value="KAL2520424.1"/>
    <property type="molecule type" value="Genomic_DNA"/>
</dbReference>
<evidence type="ECO:0000256" key="1">
    <source>
        <dbReference type="SAM" id="MobiDB-lite"/>
    </source>
</evidence>
<gene>
    <name evidence="2" type="ORF">Fot_24347</name>
</gene>
<evidence type="ECO:0000313" key="3">
    <source>
        <dbReference type="Proteomes" id="UP001604277"/>
    </source>
</evidence>
<evidence type="ECO:0000313" key="2">
    <source>
        <dbReference type="EMBL" id="KAL2520424.1"/>
    </source>
</evidence>
<sequence length="153" mass="17000">MGRRIRPTCYMMDDSPTDTSAGGPIGSVSLNSNYVVYGHKYPLDSSFDRDLYADLLYSASPPPPITNIAPLRAATEIRPPHMPYRPTIPTLQQKLQTSLPLQNFVHLLRFLRARNEPMLGPPSSSKVAVRESTVMESNETPMVGSKSRFLHAT</sequence>
<dbReference type="AlphaFoldDB" id="A0ABD1U5X9"/>
<protein>
    <submittedName>
        <fullName evidence="2">Transcription factor PIF1</fullName>
    </submittedName>
</protein>
<name>A0ABD1U5X9_9LAMI</name>